<dbReference type="SUPFAM" id="SSF53448">
    <property type="entry name" value="Nucleotide-diphospho-sugar transferases"/>
    <property type="match status" value="1"/>
</dbReference>
<dbReference type="Pfam" id="PF00535">
    <property type="entry name" value="Glycos_transf_2"/>
    <property type="match status" value="1"/>
</dbReference>
<keyword evidence="4 7" id="KW-0808">Transferase</keyword>
<dbReference type="InterPro" id="IPR001296">
    <property type="entry name" value="Glyco_trans_1"/>
</dbReference>
<dbReference type="Gene3D" id="3.90.550.10">
    <property type="entry name" value="Spore Coat Polysaccharide Biosynthesis Protein SpsA, Chain A"/>
    <property type="match status" value="1"/>
</dbReference>
<evidence type="ECO:0000256" key="1">
    <source>
        <dbReference type="ARBA" id="ARBA00004776"/>
    </source>
</evidence>
<comment type="pathway">
    <text evidence="1">Cell wall biogenesis; cell wall polysaccharide biosynthesis.</text>
</comment>
<gene>
    <name evidence="7" type="ORF">EV187_0341</name>
</gene>
<evidence type="ECO:0000256" key="3">
    <source>
        <dbReference type="ARBA" id="ARBA00022676"/>
    </source>
</evidence>
<evidence type="ECO:0000313" key="7">
    <source>
        <dbReference type="EMBL" id="RZS67919.1"/>
    </source>
</evidence>
<dbReference type="Pfam" id="PF00534">
    <property type="entry name" value="Glycos_transf_1"/>
    <property type="match status" value="1"/>
</dbReference>
<protein>
    <submittedName>
        <fullName evidence="7">GT2 family glycosyltransferase</fullName>
    </submittedName>
</protein>
<sequence length="716" mass="78862">MSSAYPTTVVVPLYGDLPSAERCILSVLETVDLSVHALLVVNDVGPDADVMEQRVLELLEGTRNTRYVRNAENLGFVGTCNRAVGELDTSENDILLLNSDALLTDGALDELSEVLHLAEKHGVVTARSNQATIATIPFRTRSGVEASPERSASVFEAMRDELPRYSIAPVAHGFCFLVRRELISNHGLFDTEFAPGYGEENDFCLRVNGYGYSSVIANRAFVGHEGSKSFASLDQLRIKAEHEELIVERYPFYPAAVRHYLENGMDTADWFADLLVPSDEPWKVLIDLHHMSLIYDGSVRNALTFLSFLQAEEAAGRTGGIEFVVAASLDAIEFFQLDRFGFRVVPNGEVDEIFDLGFSLAPITTYGQILRLDRLCLRWLASHLDIISLRAIALLEEDFGRRQVVLDSLQYADRVIAISQSTLDDTIDYFPALADDLPSRTQVIHQGVAVPPPGSPDDAVLAHHTTLSKRQAETVDAGGYVLVVGNGFQHKQLAATAAALRGRPFPVVIFGSRADDLGDNVVPIQGGLLTDADVHELYRNAALIVYPSAYEGFGLPVAETAQHGRNLVVFDTEVSREVVGALGLSGSTRFFRRFSELAELVDAALADPRAVPAQVRTIDDYNRAILDSMRDVLERPVSIDRVRSRQRYFRATRAYSEVAVEREASSRARADALEARVALLGSRRSIRLMDGIAVRLSFLRPVARNVRRIVSPPPKA</sequence>
<dbReference type="GO" id="GO:0016757">
    <property type="term" value="F:glycosyltransferase activity"/>
    <property type="evidence" value="ECO:0007669"/>
    <property type="project" value="UniProtKB-KW"/>
</dbReference>
<keyword evidence="8" id="KW-1185">Reference proteome</keyword>
<accession>A0A4Q7MMP0</accession>
<evidence type="ECO:0000313" key="8">
    <source>
        <dbReference type="Proteomes" id="UP000293289"/>
    </source>
</evidence>
<dbReference type="InterPro" id="IPR029044">
    <property type="entry name" value="Nucleotide-diphossugar_trans"/>
</dbReference>
<evidence type="ECO:0000256" key="2">
    <source>
        <dbReference type="ARBA" id="ARBA00006739"/>
    </source>
</evidence>
<dbReference type="Proteomes" id="UP000293289">
    <property type="component" value="Unassembled WGS sequence"/>
</dbReference>
<evidence type="ECO:0000259" key="6">
    <source>
        <dbReference type="Pfam" id="PF00535"/>
    </source>
</evidence>
<dbReference type="EMBL" id="SGWY01000001">
    <property type="protein sequence ID" value="RZS67919.1"/>
    <property type="molecule type" value="Genomic_DNA"/>
</dbReference>
<feature type="domain" description="Glycosyl transferase family 1" evidence="5">
    <location>
        <begin position="529"/>
        <end position="608"/>
    </location>
</feature>
<proteinExistence type="inferred from homology"/>
<comment type="caution">
    <text evidence="7">The sequence shown here is derived from an EMBL/GenBank/DDBJ whole genome shotgun (WGS) entry which is preliminary data.</text>
</comment>
<dbReference type="PANTHER" id="PTHR43179">
    <property type="entry name" value="RHAMNOSYLTRANSFERASE WBBL"/>
    <property type="match status" value="1"/>
</dbReference>
<dbReference type="OrthoDB" id="9801609at2"/>
<comment type="similarity">
    <text evidence="2">Belongs to the glycosyltransferase 2 family.</text>
</comment>
<dbReference type="RefSeq" id="WP_130351307.1">
    <property type="nucleotide sequence ID" value="NZ_SGWY01000001.1"/>
</dbReference>
<dbReference type="InterPro" id="IPR001173">
    <property type="entry name" value="Glyco_trans_2-like"/>
</dbReference>
<dbReference type="PANTHER" id="PTHR43179:SF12">
    <property type="entry name" value="GALACTOFURANOSYLTRANSFERASE GLFT2"/>
    <property type="match status" value="1"/>
</dbReference>
<keyword evidence="3" id="KW-0328">Glycosyltransferase</keyword>
<name>A0A4Q7MMP0_9MICO</name>
<evidence type="ECO:0000259" key="5">
    <source>
        <dbReference type="Pfam" id="PF00534"/>
    </source>
</evidence>
<organism evidence="7 8">
    <name type="scientific">Agromyces ramosus</name>
    <dbReference type="NCBI Taxonomy" id="33879"/>
    <lineage>
        <taxon>Bacteria</taxon>
        <taxon>Bacillati</taxon>
        <taxon>Actinomycetota</taxon>
        <taxon>Actinomycetes</taxon>
        <taxon>Micrococcales</taxon>
        <taxon>Microbacteriaceae</taxon>
        <taxon>Agromyces</taxon>
    </lineage>
</organism>
<dbReference type="SUPFAM" id="SSF53756">
    <property type="entry name" value="UDP-Glycosyltransferase/glycogen phosphorylase"/>
    <property type="match status" value="1"/>
</dbReference>
<dbReference type="AlphaFoldDB" id="A0A4Q7MMP0"/>
<dbReference type="Gene3D" id="3.40.50.2000">
    <property type="entry name" value="Glycogen Phosphorylase B"/>
    <property type="match status" value="1"/>
</dbReference>
<reference evidence="7 8" key="1">
    <citation type="submission" date="2019-02" db="EMBL/GenBank/DDBJ databases">
        <title>Genomic Encyclopedia of Type Strains, Phase IV (KMG-IV): sequencing the most valuable type-strain genomes for metagenomic binning, comparative biology and taxonomic classification.</title>
        <authorList>
            <person name="Goeker M."/>
        </authorList>
    </citation>
    <scope>NUCLEOTIDE SEQUENCE [LARGE SCALE GENOMIC DNA]</scope>
    <source>
        <strain evidence="7 8">DSM 43045</strain>
    </source>
</reference>
<feature type="domain" description="Glycosyltransferase 2-like" evidence="6">
    <location>
        <begin position="8"/>
        <end position="185"/>
    </location>
</feature>
<evidence type="ECO:0000256" key="4">
    <source>
        <dbReference type="ARBA" id="ARBA00022679"/>
    </source>
</evidence>